<evidence type="ECO:0000256" key="1">
    <source>
        <dbReference type="ARBA" id="ARBA00004651"/>
    </source>
</evidence>
<keyword evidence="9" id="KW-1185">Reference proteome</keyword>
<feature type="transmembrane region" description="Helical" evidence="7">
    <location>
        <begin position="186"/>
        <end position="205"/>
    </location>
</feature>
<keyword evidence="4 7" id="KW-0812">Transmembrane</keyword>
<evidence type="ECO:0000313" key="8">
    <source>
        <dbReference type="EMBL" id="ANN75815.1"/>
    </source>
</evidence>
<protein>
    <submittedName>
        <fullName evidence="8">Threonine transporter RhtB</fullName>
    </submittedName>
</protein>
<evidence type="ECO:0000256" key="3">
    <source>
        <dbReference type="ARBA" id="ARBA00022475"/>
    </source>
</evidence>
<dbReference type="RefSeq" id="WP_066652628.1">
    <property type="nucleotide sequence ID" value="NZ_CBCSCL010000002.1"/>
</dbReference>
<keyword evidence="6 7" id="KW-0472">Membrane</keyword>
<sequence length="209" mass="22569">MTLATWLTFMLAAWAISFSPGAGALSAMTSGLRYGFARGYWNTAGLILGIMFQLAVVGIGLGTLLATSETAFAIVKYVGVGYLIYLGWRQFRAEQAPVTVDGAANVLESRRSLILRGFLINASNPKGTVFLLAVVPQFIDATHPLAGQYAAIAATMALTDTVAMAFYTLLAAKVLRLMRDPVHIKWMNRAFGTLFMVAGVLLALFRRSH</sequence>
<evidence type="ECO:0000256" key="4">
    <source>
        <dbReference type="ARBA" id="ARBA00022692"/>
    </source>
</evidence>
<dbReference type="PANTHER" id="PTHR30086:SF14">
    <property type="entry name" value="HOMOSERINE_HOMOSERINE LACTONE EFFLUX PROTEIN"/>
    <property type="match status" value="1"/>
</dbReference>
<dbReference type="GO" id="GO:0042970">
    <property type="term" value="F:homoserine transmembrane transporter activity"/>
    <property type="evidence" value="ECO:0007669"/>
    <property type="project" value="TreeGrafter"/>
</dbReference>
<feature type="transmembrane region" description="Helical" evidence="7">
    <location>
        <begin position="71"/>
        <end position="88"/>
    </location>
</feature>
<evidence type="ECO:0000256" key="2">
    <source>
        <dbReference type="ARBA" id="ARBA00007928"/>
    </source>
</evidence>
<keyword evidence="5 7" id="KW-1133">Transmembrane helix</keyword>
<feature type="transmembrane region" description="Helical" evidence="7">
    <location>
        <begin position="40"/>
        <end position="65"/>
    </location>
</feature>
<dbReference type="OrthoDB" id="9804822at2"/>
<dbReference type="AlphaFoldDB" id="A0A193G7L7"/>
<feature type="transmembrane region" description="Helical" evidence="7">
    <location>
        <begin position="6"/>
        <end position="28"/>
    </location>
</feature>
<dbReference type="InterPro" id="IPR001123">
    <property type="entry name" value="LeuE-type"/>
</dbReference>
<dbReference type="EMBL" id="CP016172">
    <property type="protein sequence ID" value="ANN75815.1"/>
    <property type="molecule type" value="Genomic_DNA"/>
</dbReference>
<dbReference type="STRING" id="463014.BAU07_00560"/>
<gene>
    <name evidence="8" type="ORF">BAU07_00560</name>
</gene>
<dbReference type="Proteomes" id="UP000091926">
    <property type="component" value="Chromosome"/>
</dbReference>
<keyword evidence="3" id="KW-1003">Cell membrane</keyword>
<dbReference type="KEGG" id="bfz:BAU07_00560"/>
<evidence type="ECO:0000256" key="5">
    <source>
        <dbReference type="ARBA" id="ARBA00022989"/>
    </source>
</evidence>
<evidence type="ECO:0000313" key="9">
    <source>
        <dbReference type="Proteomes" id="UP000091926"/>
    </source>
</evidence>
<comment type="subcellular location">
    <subcellularLocation>
        <location evidence="1">Cell membrane</location>
        <topology evidence="1">Multi-pass membrane protein</topology>
    </subcellularLocation>
</comment>
<reference evidence="8 9" key="1">
    <citation type="submission" date="2016-06" db="EMBL/GenBank/DDBJ databases">
        <title>Complete genome sequences of Bordetella bronchialis and Bordetella flabilis.</title>
        <authorList>
            <person name="LiPuma J.J."/>
            <person name="Spilker T."/>
        </authorList>
    </citation>
    <scope>NUCLEOTIDE SEQUENCE [LARGE SCALE GENOMIC DNA]</scope>
    <source>
        <strain evidence="8 9">AU10664</strain>
    </source>
</reference>
<organism evidence="8 9">
    <name type="scientific">Bordetella flabilis</name>
    <dbReference type="NCBI Taxonomy" id="463014"/>
    <lineage>
        <taxon>Bacteria</taxon>
        <taxon>Pseudomonadati</taxon>
        <taxon>Pseudomonadota</taxon>
        <taxon>Betaproteobacteria</taxon>
        <taxon>Burkholderiales</taxon>
        <taxon>Alcaligenaceae</taxon>
        <taxon>Bordetella</taxon>
    </lineage>
</organism>
<evidence type="ECO:0000256" key="7">
    <source>
        <dbReference type="SAM" id="Phobius"/>
    </source>
</evidence>
<feature type="transmembrane region" description="Helical" evidence="7">
    <location>
        <begin position="151"/>
        <end position="174"/>
    </location>
</feature>
<name>A0A193G7L7_9BORD</name>
<accession>A0A193G7L7</accession>
<proteinExistence type="inferred from homology"/>
<dbReference type="Pfam" id="PF01810">
    <property type="entry name" value="LysE"/>
    <property type="match status" value="1"/>
</dbReference>
<dbReference type="PANTHER" id="PTHR30086">
    <property type="entry name" value="ARGININE EXPORTER PROTEIN ARGO"/>
    <property type="match status" value="1"/>
</dbReference>
<comment type="similarity">
    <text evidence="2">Belongs to the Rht family.</text>
</comment>
<evidence type="ECO:0000256" key="6">
    <source>
        <dbReference type="ARBA" id="ARBA00023136"/>
    </source>
</evidence>
<dbReference type="PIRSF" id="PIRSF006324">
    <property type="entry name" value="LeuE"/>
    <property type="match status" value="1"/>
</dbReference>
<dbReference type="GO" id="GO:0005886">
    <property type="term" value="C:plasma membrane"/>
    <property type="evidence" value="ECO:0007669"/>
    <property type="project" value="UniProtKB-SubCell"/>
</dbReference>